<keyword evidence="2" id="KW-0472">Membrane</keyword>
<feature type="region of interest" description="Disordered" evidence="1">
    <location>
        <begin position="72"/>
        <end position="243"/>
    </location>
</feature>
<dbReference type="KEGG" id="min:Minf_1142"/>
<feature type="transmembrane region" description="Helical" evidence="2">
    <location>
        <begin position="248"/>
        <end position="269"/>
    </location>
</feature>
<accession>B3DV44</accession>
<feature type="region of interest" description="Disordered" evidence="1">
    <location>
        <begin position="1"/>
        <end position="53"/>
    </location>
</feature>
<dbReference type="RefSeq" id="WP_012463479.1">
    <property type="nucleotide sequence ID" value="NC_010794.1"/>
</dbReference>
<proteinExistence type="predicted"/>
<dbReference type="AlphaFoldDB" id="B3DV44"/>
<dbReference type="eggNOG" id="ENOG5032NFV">
    <property type="taxonomic scope" value="Bacteria"/>
</dbReference>
<evidence type="ECO:0000313" key="4">
    <source>
        <dbReference type="Proteomes" id="UP000009149"/>
    </source>
</evidence>
<dbReference type="HOGENOM" id="CLU_1022359_0_0_0"/>
<feature type="compositionally biased region" description="Low complexity" evidence="1">
    <location>
        <begin position="222"/>
        <end position="231"/>
    </location>
</feature>
<feature type="compositionally biased region" description="Polar residues" evidence="1">
    <location>
        <begin position="119"/>
        <end position="132"/>
    </location>
</feature>
<protein>
    <submittedName>
        <fullName evidence="3">Uncharacterized protein</fullName>
    </submittedName>
</protein>
<feature type="compositionally biased region" description="Polar residues" evidence="1">
    <location>
        <begin position="23"/>
        <end position="53"/>
    </location>
</feature>
<feature type="compositionally biased region" description="Polar residues" evidence="1">
    <location>
        <begin position="72"/>
        <end position="89"/>
    </location>
</feature>
<dbReference type="OrthoDB" id="195405at2"/>
<keyword evidence="2" id="KW-0812">Transmembrane</keyword>
<dbReference type="Proteomes" id="UP000009149">
    <property type="component" value="Chromosome"/>
</dbReference>
<feature type="compositionally biased region" description="Polar residues" evidence="1">
    <location>
        <begin position="98"/>
        <end position="108"/>
    </location>
</feature>
<name>B3DV44_METI4</name>
<feature type="compositionally biased region" description="Polar residues" evidence="1">
    <location>
        <begin position="148"/>
        <end position="159"/>
    </location>
</feature>
<dbReference type="STRING" id="481448.Minf_1142"/>
<reference evidence="3 4" key="1">
    <citation type="journal article" date="2008" name="Biol. Direct">
        <title>Complete genome sequence of the extremely acidophilic methanotroph isolate V4, Methylacidiphilum infernorum, a representative of the bacterial phylum Verrucomicrobia.</title>
        <authorList>
            <person name="Hou S."/>
            <person name="Makarova K.S."/>
            <person name="Saw J.H."/>
            <person name="Senin P."/>
            <person name="Ly B.V."/>
            <person name="Zhou Z."/>
            <person name="Ren Y."/>
            <person name="Wang J."/>
            <person name="Galperin M.Y."/>
            <person name="Omelchenko M.V."/>
            <person name="Wolf Y.I."/>
            <person name="Yutin N."/>
            <person name="Koonin E.V."/>
            <person name="Stott M.B."/>
            <person name="Mountain B.W."/>
            <person name="Crowe M.A."/>
            <person name="Smirnova A.V."/>
            <person name="Dunfield P.F."/>
            <person name="Feng L."/>
            <person name="Wang L."/>
            <person name="Alam M."/>
        </authorList>
    </citation>
    <scope>NUCLEOTIDE SEQUENCE [LARGE SCALE GENOMIC DNA]</scope>
    <source>
        <strain evidence="4">Isolate V4</strain>
    </source>
</reference>
<organism evidence="3 4">
    <name type="scientific">Methylacidiphilum infernorum (isolate V4)</name>
    <name type="common">Methylokorus infernorum (strain V4)</name>
    <dbReference type="NCBI Taxonomy" id="481448"/>
    <lineage>
        <taxon>Bacteria</taxon>
        <taxon>Pseudomonadati</taxon>
        <taxon>Verrucomicrobiota</taxon>
        <taxon>Methylacidiphilae</taxon>
        <taxon>Methylacidiphilales</taxon>
        <taxon>Methylacidiphilaceae</taxon>
        <taxon>Methylacidiphilum (ex Ratnadevi et al. 2023)</taxon>
    </lineage>
</organism>
<evidence type="ECO:0000313" key="3">
    <source>
        <dbReference type="EMBL" id="ACD83197.1"/>
    </source>
</evidence>
<feature type="compositionally biased region" description="Basic and acidic residues" evidence="1">
    <location>
        <begin position="232"/>
        <end position="241"/>
    </location>
</feature>
<gene>
    <name evidence="3" type="ordered locus">Minf_1142</name>
</gene>
<sequence length="272" mass="29901">MAQNFPFRKPLAGNLNELKSRQPFPQNSGSIPHSPSPFTSKNPSHLSSEAIQTSSSSLMYIHTPFIPKSSLHSPLSYPQSFSLPHQSPSPVVPEEGKNGSQHQNQAPSSFKVGNLPLNPLSQQPFQKTNLAFSFQKPEPKQKEENPPFLQSQTNPSSIPKNPFTFPPTPVPQGKNKDSAIPMNSAFAPPGGDLKNQEESVGRPPQEKGQSSLDRKKEKKQPSSRSSSLSASDQKEDDKIEPTPRSNRLLLGLTALVSILTATYFVLVYYDIF</sequence>
<keyword evidence="2" id="KW-1133">Transmembrane helix</keyword>
<evidence type="ECO:0000256" key="1">
    <source>
        <dbReference type="SAM" id="MobiDB-lite"/>
    </source>
</evidence>
<dbReference type="EMBL" id="CP000975">
    <property type="protein sequence ID" value="ACD83197.1"/>
    <property type="molecule type" value="Genomic_DNA"/>
</dbReference>
<evidence type="ECO:0000256" key="2">
    <source>
        <dbReference type="SAM" id="Phobius"/>
    </source>
</evidence>